<comment type="caution">
    <text evidence="1">The sequence shown here is derived from an EMBL/GenBank/DDBJ whole genome shotgun (WGS) entry which is preliminary data.</text>
</comment>
<organism evidence="1 2">
    <name type="scientific">Sulfitobacter porphyrae</name>
    <dbReference type="NCBI Taxonomy" id="1246864"/>
    <lineage>
        <taxon>Bacteria</taxon>
        <taxon>Pseudomonadati</taxon>
        <taxon>Pseudomonadota</taxon>
        <taxon>Alphaproteobacteria</taxon>
        <taxon>Rhodobacterales</taxon>
        <taxon>Roseobacteraceae</taxon>
        <taxon>Sulfitobacter</taxon>
    </lineage>
</organism>
<evidence type="ECO:0000313" key="2">
    <source>
        <dbReference type="Proteomes" id="UP001596353"/>
    </source>
</evidence>
<keyword evidence="2" id="KW-1185">Reference proteome</keyword>
<name>A0ABW2BB46_9RHOB</name>
<dbReference type="Proteomes" id="UP001596353">
    <property type="component" value="Unassembled WGS sequence"/>
</dbReference>
<accession>A0ABW2BB46</accession>
<dbReference type="EMBL" id="JBHSWG010000004">
    <property type="protein sequence ID" value="MFC6762466.1"/>
    <property type="molecule type" value="Genomic_DNA"/>
</dbReference>
<reference evidence="2" key="1">
    <citation type="journal article" date="2019" name="Int. J. Syst. Evol. Microbiol.">
        <title>The Global Catalogue of Microorganisms (GCM) 10K type strain sequencing project: providing services to taxonomists for standard genome sequencing and annotation.</title>
        <authorList>
            <consortium name="The Broad Institute Genomics Platform"/>
            <consortium name="The Broad Institute Genome Sequencing Center for Infectious Disease"/>
            <person name="Wu L."/>
            <person name="Ma J."/>
        </authorList>
    </citation>
    <scope>NUCLEOTIDE SEQUENCE [LARGE SCALE GENOMIC DNA]</scope>
    <source>
        <strain evidence="2">CCUG 66188</strain>
    </source>
</reference>
<sequence length="66" mass="7200">MSESQMPDYRTLLIRSGVTLLTEQDLADLTPGLRAIDGKIEALRKLAARDVGTFPDPLDEAVRSDG</sequence>
<proteinExistence type="predicted"/>
<protein>
    <submittedName>
        <fullName evidence="1">Uncharacterized protein</fullName>
    </submittedName>
</protein>
<evidence type="ECO:0000313" key="1">
    <source>
        <dbReference type="EMBL" id="MFC6762466.1"/>
    </source>
</evidence>
<gene>
    <name evidence="1" type="ORF">ACFQFQ_27675</name>
</gene>